<protein>
    <recommendedName>
        <fullName evidence="3">Lipocalin-like domain-containing protein</fullName>
    </recommendedName>
</protein>
<dbReference type="RefSeq" id="WP_015811762.1">
    <property type="nucleotide sequence ID" value="NC_013037.1"/>
</dbReference>
<organism evidence="1 2">
    <name type="scientific">Dyadobacter fermentans (strain ATCC 700827 / DSM 18053 / CIP 107007 / KCTC 52180 / NS114)</name>
    <dbReference type="NCBI Taxonomy" id="471854"/>
    <lineage>
        <taxon>Bacteria</taxon>
        <taxon>Pseudomonadati</taxon>
        <taxon>Bacteroidota</taxon>
        <taxon>Cytophagia</taxon>
        <taxon>Cytophagales</taxon>
        <taxon>Spirosomataceae</taxon>
        <taxon>Dyadobacter</taxon>
    </lineage>
</organism>
<sequence length="124" mass="14062">MKAILYFLLTVLVCCCNKSEVSIDANKLHGTWELRSSTSPSKTRWTFDPAYLYIATSASDTCRPAEGQPWEYRVTGKTFHARYVGISHGLITIPDIRYEITDLSDSTLTLENGNSGRQQFFKCR</sequence>
<gene>
    <name evidence="1" type="ordered locus">Dfer_2289</name>
</gene>
<accession>C6VZN2</accession>
<proteinExistence type="predicted"/>
<dbReference type="AlphaFoldDB" id="C6VZN2"/>
<evidence type="ECO:0000313" key="1">
    <source>
        <dbReference type="EMBL" id="ACT93510.1"/>
    </source>
</evidence>
<evidence type="ECO:0000313" key="2">
    <source>
        <dbReference type="Proteomes" id="UP000002011"/>
    </source>
</evidence>
<dbReference type="HOGENOM" id="CLU_2000300_0_0_10"/>
<dbReference type="OrthoDB" id="960804at2"/>
<dbReference type="EMBL" id="CP001619">
    <property type="protein sequence ID" value="ACT93510.1"/>
    <property type="molecule type" value="Genomic_DNA"/>
</dbReference>
<reference evidence="1 2" key="1">
    <citation type="journal article" date="2009" name="Stand. Genomic Sci.">
        <title>Complete genome sequence of Dyadobacter fermentans type strain (NS114).</title>
        <authorList>
            <person name="Lang E."/>
            <person name="Lapidus A."/>
            <person name="Chertkov O."/>
            <person name="Brettin T."/>
            <person name="Detter J.C."/>
            <person name="Han C."/>
            <person name="Copeland A."/>
            <person name="Glavina Del Rio T."/>
            <person name="Nolan M."/>
            <person name="Chen F."/>
            <person name="Lucas S."/>
            <person name="Tice H."/>
            <person name="Cheng J.F."/>
            <person name="Land M."/>
            <person name="Hauser L."/>
            <person name="Chang Y.J."/>
            <person name="Jeffries C.D."/>
            <person name="Kopitz M."/>
            <person name="Bruce D."/>
            <person name="Goodwin L."/>
            <person name="Pitluck S."/>
            <person name="Ovchinnikova G."/>
            <person name="Pati A."/>
            <person name="Ivanova N."/>
            <person name="Mavrommatis K."/>
            <person name="Chen A."/>
            <person name="Palaniappan K."/>
            <person name="Chain P."/>
            <person name="Bristow J."/>
            <person name="Eisen J.A."/>
            <person name="Markowitz V."/>
            <person name="Hugenholtz P."/>
            <person name="Goker M."/>
            <person name="Rohde M."/>
            <person name="Kyrpides N.C."/>
            <person name="Klenk H.P."/>
        </authorList>
    </citation>
    <scope>NUCLEOTIDE SEQUENCE [LARGE SCALE GENOMIC DNA]</scope>
    <source>
        <strain evidence="2">ATCC 700827 / DSM 18053 / CIP 107007 / KCTC 52180 / NS114</strain>
    </source>
</reference>
<dbReference type="KEGG" id="dfe:Dfer_2289"/>
<name>C6VZN2_DYAFD</name>
<keyword evidence="2" id="KW-1185">Reference proteome</keyword>
<evidence type="ECO:0008006" key="3">
    <source>
        <dbReference type="Google" id="ProtNLM"/>
    </source>
</evidence>
<dbReference type="Proteomes" id="UP000002011">
    <property type="component" value="Chromosome"/>
</dbReference>